<proteinExistence type="predicted"/>
<reference evidence="2" key="1">
    <citation type="journal article" date="2017" name="Infect. Genet. Evol.">
        <title>Plasmid dynamics in Vibrio parahaemolyticus strains related to shrimp Acute Hepatopancreatic Necrosis Syndrome (AHPNS).</title>
        <authorList>
            <person name="Theethakaew C."/>
            <person name="Nakamura S."/>
            <person name="Motooka D."/>
            <person name="Matsuda S."/>
            <person name="Kodama T."/>
            <person name="Chonsin K."/>
            <person name="Suthienkul O."/>
            <person name="Iida T."/>
        </authorList>
    </citation>
    <scope>NUCLEOTIDE SEQUENCE</scope>
    <source>
        <strain evidence="2">VPE61</strain>
        <plasmid evidence="1">pVP2HP</plasmid>
        <plasmid evidence="2">pVPE61b</plasmid>
    </source>
</reference>
<evidence type="ECO:0000313" key="1">
    <source>
        <dbReference type="EMBL" id="BAX56752.1"/>
    </source>
</evidence>
<sequence length="74" mass="8763">MVRYYGFLFNRKRGRLLPLAYLALGEKAKKQPKLLTYAKQYKGFTGNNPYQCVVWKQNGVYWFYIGFKKSRVTG</sequence>
<protein>
    <submittedName>
        <fullName evidence="2">Tranposase</fullName>
    </submittedName>
</protein>
<dbReference type="EMBL" id="AP014859">
    <property type="protein sequence ID" value="BAX56752.1"/>
    <property type="molecule type" value="Genomic_DNA"/>
</dbReference>
<accession>A0A1Y1BA50</accession>
<keyword evidence="2" id="KW-0614">Plasmid</keyword>
<organism evidence="2">
    <name type="scientific">Vibrio parahaemolyticus</name>
    <dbReference type="NCBI Taxonomy" id="670"/>
    <lineage>
        <taxon>Bacteria</taxon>
        <taxon>Pseudomonadati</taxon>
        <taxon>Pseudomonadota</taxon>
        <taxon>Gammaproteobacteria</taxon>
        <taxon>Vibrionales</taxon>
        <taxon>Vibrionaceae</taxon>
        <taxon>Vibrio</taxon>
    </lineage>
</organism>
<geneLocation type="plasmid" evidence="1">
    <name>pVP2HP</name>
</geneLocation>
<evidence type="ECO:0000313" key="2">
    <source>
        <dbReference type="EMBL" id="BAX57013.1"/>
    </source>
</evidence>
<dbReference type="EMBL" id="AP014861">
    <property type="protein sequence ID" value="BAX57013.1"/>
    <property type="molecule type" value="Genomic_DNA"/>
</dbReference>
<dbReference type="AlphaFoldDB" id="A0A1Y1BA50"/>
<geneLocation type="plasmid" evidence="2">
    <name>pVPE61b</name>
</geneLocation>
<name>A0A1Y1BA50_VIBPH</name>